<accession>A0ABR1ISV9</accession>
<evidence type="ECO:0000256" key="7">
    <source>
        <dbReference type="ARBA" id="ARBA00023004"/>
    </source>
</evidence>
<proteinExistence type="inferred from homology"/>
<dbReference type="CDD" id="cd11065">
    <property type="entry name" value="CYP64-like"/>
    <property type="match status" value="1"/>
</dbReference>
<keyword evidence="6 9" id="KW-0560">Oxidoreductase</keyword>
<reference evidence="10 11" key="1">
    <citation type="submission" date="2024-01" db="EMBL/GenBank/DDBJ databases">
        <title>A draft genome for the cacao thread blight pathogen Marasmiellus scandens.</title>
        <authorList>
            <person name="Baruah I.K."/>
            <person name="Leung J."/>
            <person name="Bukari Y."/>
            <person name="Amoako-Attah I."/>
            <person name="Meinhardt L.W."/>
            <person name="Bailey B.A."/>
            <person name="Cohen S.P."/>
        </authorList>
    </citation>
    <scope>NUCLEOTIDE SEQUENCE [LARGE SCALE GENOMIC DNA]</scope>
    <source>
        <strain evidence="10 11">GH-19</strain>
    </source>
</reference>
<dbReference type="InterPro" id="IPR036396">
    <property type="entry name" value="Cyt_P450_sf"/>
</dbReference>
<dbReference type="PRINTS" id="PR00385">
    <property type="entry name" value="P450"/>
</dbReference>
<dbReference type="EMBL" id="JBANRG010000069">
    <property type="protein sequence ID" value="KAK7440251.1"/>
    <property type="molecule type" value="Genomic_DNA"/>
</dbReference>
<evidence type="ECO:0000313" key="10">
    <source>
        <dbReference type="EMBL" id="KAK7440251.1"/>
    </source>
</evidence>
<evidence type="ECO:0000256" key="3">
    <source>
        <dbReference type="ARBA" id="ARBA00010617"/>
    </source>
</evidence>
<dbReference type="InterPro" id="IPR002401">
    <property type="entry name" value="Cyt_P450_E_grp-I"/>
</dbReference>
<dbReference type="InterPro" id="IPR001128">
    <property type="entry name" value="Cyt_P450"/>
</dbReference>
<evidence type="ECO:0000256" key="1">
    <source>
        <dbReference type="ARBA" id="ARBA00001971"/>
    </source>
</evidence>
<evidence type="ECO:0000256" key="9">
    <source>
        <dbReference type="RuleBase" id="RU000461"/>
    </source>
</evidence>
<comment type="similarity">
    <text evidence="3 9">Belongs to the cytochrome P450 family.</text>
</comment>
<dbReference type="PANTHER" id="PTHR46300:SF4">
    <property type="entry name" value="CYTOCHROME P450 98A3"/>
    <property type="match status" value="1"/>
</dbReference>
<evidence type="ECO:0008006" key="12">
    <source>
        <dbReference type="Google" id="ProtNLM"/>
    </source>
</evidence>
<dbReference type="PROSITE" id="PS00086">
    <property type="entry name" value="CYTOCHROME_P450"/>
    <property type="match status" value="1"/>
</dbReference>
<evidence type="ECO:0000256" key="2">
    <source>
        <dbReference type="ARBA" id="ARBA00005179"/>
    </source>
</evidence>
<name>A0ABR1ISV9_9AGAR</name>
<gene>
    <name evidence="10" type="ORF">VKT23_017192</name>
</gene>
<dbReference type="Proteomes" id="UP001498398">
    <property type="component" value="Unassembled WGS sequence"/>
</dbReference>
<dbReference type="SUPFAM" id="SSF48264">
    <property type="entry name" value="Cytochrome P450"/>
    <property type="match status" value="1"/>
</dbReference>
<dbReference type="Gene3D" id="1.10.630.10">
    <property type="entry name" value="Cytochrome P450"/>
    <property type="match status" value="1"/>
</dbReference>
<sequence length="441" mass="50938">MPIVLGSAEAAWDLLEKRSEIYSSRPRFIVAGEILSDNHRGLMLPNTNELWRRWRKILHNGFHIRKSENYKEIQSLESKVLLQQILVDPVHFEQHFQRFAASVVTSVTYGRRVENVSEWIVKENMDSMDYLTSVNIPGKYIVESWPWLLKLPRSLQWFRREPEERKKKDIHFLTYLLNDVKNRMDSGTVPECLASQCLSDMDKIGMTELELAYSVSSPFGAGIETTAGSLSVFMLAMLHFPTVMRKAQAELDSNVGHDRLPEFYDRQNLPYINAIINETLRWRPVAILGGTPHQVVANDVYKGMLIPKGSTIFANFDYMMHNPEMFPEPETFRPERFLKSNDPRLQTFDLPFGFGRRQCPGMHLALNSLFINISRLLWAFDIAPKLDQQGHPVLPDPYNFTNGFNSRPVSFECRITPRNKSVVKCLEAECQEARVKLNAWA</sequence>
<evidence type="ECO:0000256" key="6">
    <source>
        <dbReference type="ARBA" id="ARBA00023002"/>
    </source>
</evidence>
<dbReference type="PRINTS" id="PR00463">
    <property type="entry name" value="EP450I"/>
</dbReference>
<keyword evidence="7 9" id="KW-0408">Iron</keyword>
<keyword evidence="8 9" id="KW-0503">Monooxygenase</keyword>
<keyword evidence="5 9" id="KW-0479">Metal-binding</keyword>
<keyword evidence="4 9" id="KW-0349">Heme</keyword>
<evidence type="ECO:0000256" key="5">
    <source>
        <dbReference type="ARBA" id="ARBA00022723"/>
    </source>
</evidence>
<protein>
    <recommendedName>
        <fullName evidence="12">Cytochrome P450</fullName>
    </recommendedName>
</protein>
<comment type="cofactor">
    <cofactor evidence="1">
        <name>heme</name>
        <dbReference type="ChEBI" id="CHEBI:30413"/>
    </cofactor>
</comment>
<dbReference type="InterPro" id="IPR050364">
    <property type="entry name" value="Cytochrome_P450_fung"/>
</dbReference>
<comment type="pathway">
    <text evidence="2">Secondary metabolite biosynthesis.</text>
</comment>
<evidence type="ECO:0000256" key="4">
    <source>
        <dbReference type="ARBA" id="ARBA00022617"/>
    </source>
</evidence>
<evidence type="ECO:0000313" key="11">
    <source>
        <dbReference type="Proteomes" id="UP001498398"/>
    </source>
</evidence>
<dbReference type="PANTHER" id="PTHR46300">
    <property type="entry name" value="P450, PUTATIVE (EUROFUNG)-RELATED-RELATED"/>
    <property type="match status" value="1"/>
</dbReference>
<dbReference type="InterPro" id="IPR017972">
    <property type="entry name" value="Cyt_P450_CS"/>
</dbReference>
<keyword evidence="11" id="KW-1185">Reference proteome</keyword>
<organism evidence="10 11">
    <name type="scientific">Marasmiellus scandens</name>
    <dbReference type="NCBI Taxonomy" id="2682957"/>
    <lineage>
        <taxon>Eukaryota</taxon>
        <taxon>Fungi</taxon>
        <taxon>Dikarya</taxon>
        <taxon>Basidiomycota</taxon>
        <taxon>Agaricomycotina</taxon>
        <taxon>Agaricomycetes</taxon>
        <taxon>Agaricomycetidae</taxon>
        <taxon>Agaricales</taxon>
        <taxon>Marasmiineae</taxon>
        <taxon>Omphalotaceae</taxon>
        <taxon>Marasmiellus</taxon>
    </lineage>
</organism>
<dbReference type="Pfam" id="PF00067">
    <property type="entry name" value="p450"/>
    <property type="match status" value="1"/>
</dbReference>
<comment type="caution">
    <text evidence="10">The sequence shown here is derived from an EMBL/GenBank/DDBJ whole genome shotgun (WGS) entry which is preliminary data.</text>
</comment>
<evidence type="ECO:0000256" key="8">
    <source>
        <dbReference type="ARBA" id="ARBA00023033"/>
    </source>
</evidence>